<proteinExistence type="predicted"/>
<comment type="caution">
    <text evidence="1">The sequence shown here is derived from an EMBL/GenBank/DDBJ whole genome shotgun (WGS) entry which is preliminary data.</text>
</comment>
<protein>
    <submittedName>
        <fullName evidence="1">Uncharacterized protein</fullName>
    </submittedName>
</protein>
<evidence type="ECO:0000313" key="1">
    <source>
        <dbReference type="EMBL" id="GAG74943.1"/>
    </source>
</evidence>
<accession>X1ARJ3</accession>
<name>X1ARJ3_9ZZZZ</name>
<dbReference type="EMBL" id="BART01018401">
    <property type="protein sequence ID" value="GAG74943.1"/>
    <property type="molecule type" value="Genomic_DNA"/>
</dbReference>
<dbReference type="AlphaFoldDB" id="X1ARJ3"/>
<reference evidence="1" key="1">
    <citation type="journal article" date="2014" name="Front. Microbiol.">
        <title>High frequency of phylogenetically diverse reductive dehalogenase-homologous genes in deep subseafloor sedimentary metagenomes.</title>
        <authorList>
            <person name="Kawai M."/>
            <person name="Futagami T."/>
            <person name="Toyoda A."/>
            <person name="Takaki Y."/>
            <person name="Nishi S."/>
            <person name="Hori S."/>
            <person name="Arai W."/>
            <person name="Tsubouchi T."/>
            <person name="Morono Y."/>
            <person name="Uchiyama I."/>
            <person name="Ito T."/>
            <person name="Fujiyama A."/>
            <person name="Inagaki F."/>
            <person name="Takami H."/>
        </authorList>
    </citation>
    <scope>NUCLEOTIDE SEQUENCE</scope>
    <source>
        <strain evidence="1">Expedition CK06-06</strain>
    </source>
</reference>
<feature type="non-terminal residue" evidence="1">
    <location>
        <position position="1"/>
    </location>
</feature>
<sequence>FVEKSSDNCIIRIEFCCFVLKRIIYKIEERFLDSILNDPKENPLLIYE</sequence>
<organism evidence="1">
    <name type="scientific">marine sediment metagenome</name>
    <dbReference type="NCBI Taxonomy" id="412755"/>
    <lineage>
        <taxon>unclassified sequences</taxon>
        <taxon>metagenomes</taxon>
        <taxon>ecological metagenomes</taxon>
    </lineage>
</organism>
<gene>
    <name evidence="1" type="ORF">S01H4_34746</name>
</gene>